<dbReference type="Pfam" id="PF02559">
    <property type="entry name" value="CarD_TRCF_RID"/>
    <property type="match status" value="1"/>
</dbReference>
<dbReference type="InterPro" id="IPR003711">
    <property type="entry name" value="CarD-like/TRCF_RID"/>
</dbReference>
<dbReference type="SUPFAM" id="SSF141259">
    <property type="entry name" value="CarD-like"/>
    <property type="match status" value="1"/>
</dbReference>
<dbReference type="Gene3D" id="2.40.10.170">
    <property type="match status" value="1"/>
</dbReference>
<feature type="non-terminal residue" evidence="2">
    <location>
        <position position="26"/>
    </location>
</feature>
<dbReference type="AlphaFoldDB" id="A0A9D1UQ93"/>
<dbReference type="Proteomes" id="UP000824192">
    <property type="component" value="Unassembled WGS sequence"/>
</dbReference>
<feature type="domain" description="CarD-like/TRCF RNAP-interacting" evidence="1">
    <location>
        <begin position="2"/>
        <end position="24"/>
    </location>
</feature>
<evidence type="ECO:0000313" key="2">
    <source>
        <dbReference type="EMBL" id="HIW94770.1"/>
    </source>
</evidence>
<reference evidence="2" key="2">
    <citation type="submission" date="2021-04" db="EMBL/GenBank/DDBJ databases">
        <authorList>
            <person name="Gilroy R."/>
        </authorList>
    </citation>
    <scope>NUCLEOTIDE SEQUENCE</scope>
    <source>
        <strain evidence="2">ChiGjej6B6-1540</strain>
    </source>
</reference>
<dbReference type="InterPro" id="IPR036101">
    <property type="entry name" value="CarD-like/TRCF_RID_sf"/>
</dbReference>
<dbReference type="EMBL" id="DXGA01000207">
    <property type="protein sequence ID" value="HIW94770.1"/>
    <property type="molecule type" value="Genomic_DNA"/>
</dbReference>
<evidence type="ECO:0000259" key="1">
    <source>
        <dbReference type="Pfam" id="PF02559"/>
    </source>
</evidence>
<organism evidence="2 3">
    <name type="scientific">Candidatus Flavonifractor merdipullorum</name>
    <dbReference type="NCBI Taxonomy" id="2838590"/>
    <lineage>
        <taxon>Bacteria</taxon>
        <taxon>Bacillati</taxon>
        <taxon>Bacillota</taxon>
        <taxon>Clostridia</taxon>
        <taxon>Eubacteriales</taxon>
        <taxon>Oscillospiraceae</taxon>
        <taxon>Flavonifractor</taxon>
    </lineage>
</organism>
<comment type="caution">
    <text evidence="2">The sequence shown here is derived from an EMBL/GenBank/DDBJ whole genome shotgun (WGS) entry which is preliminary data.</text>
</comment>
<protein>
    <submittedName>
        <fullName evidence="2">CarD family transcriptional regulator</fullName>
    </submittedName>
</protein>
<accession>A0A9D1UQ93</accession>
<sequence>MFQVGDKIVHPMHGAGIVDSIVQKKV</sequence>
<evidence type="ECO:0000313" key="3">
    <source>
        <dbReference type="Proteomes" id="UP000824192"/>
    </source>
</evidence>
<proteinExistence type="predicted"/>
<reference evidence="2" key="1">
    <citation type="journal article" date="2021" name="PeerJ">
        <title>Extensive microbial diversity within the chicken gut microbiome revealed by metagenomics and culture.</title>
        <authorList>
            <person name="Gilroy R."/>
            <person name="Ravi A."/>
            <person name="Getino M."/>
            <person name="Pursley I."/>
            <person name="Horton D.L."/>
            <person name="Alikhan N.F."/>
            <person name="Baker D."/>
            <person name="Gharbi K."/>
            <person name="Hall N."/>
            <person name="Watson M."/>
            <person name="Adriaenssens E.M."/>
            <person name="Foster-Nyarko E."/>
            <person name="Jarju S."/>
            <person name="Secka A."/>
            <person name="Antonio M."/>
            <person name="Oren A."/>
            <person name="Chaudhuri R.R."/>
            <person name="La Ragione R."/>
            <person name="Hildebrand F."/>
            <person name="Pallen M.J."/>
        </authorList>
    </citation>
    <scope>NUCLEOTIDE SEQUENCE</scope>
    <source>
        <strain evidence="2">ChiGjej6B6-1540</strain>
    </source>
</reference>
<name>A0A9D1UQ93_9FIRM</name>
<gene>
    <name evidence="2" type="ORF">H9868_09585</name>
</gene>